<dbReference type="InterPro" id="IPR013445">
    <property type="entry name" value="CDP_4_6_deHydtase"/>
</dbReference>
<comment type="similarity">
    <text evidence="2">Belongs to the NAD(P)-dependent epimerase/dehydratase family.</text>
</comment>
<dbReference type="Gene3D" id="3.90.25.10">
    <property type="entry name" value="UDP-galactose 4-epimerase, domain 1"/>
    <property type="match status" value="1"/>
</dbReference>
<evidence type="ECO:0000313" key="5">
    <source>
        <dbReference type="Proteomes" id="UP000825701"/>
    </source>
</evidence>
<evidence type="ECO:0000256" key="1">
    <source>
        <dbReference type="ARBA" id="ARBA00005125"/>
    </source>
</evidence>
<dbReference type="KEGG" id="cmet:K6K41_06390"/>
<dbReference type="RefSeq" id="WP_261404410.1">
    <property type="nucleotide sequence ID" value="NZ_CP081869.1"/>
</dbReference>
<dbReference type="SUPFAM" id="SSF51735">
    <property type="entry name" value="NAD(P)-binding Rossmann-fold domains"/>
    <property type="match status" value="1"/>
</dbReference>
<dbReference type="InterPro" id="IPR001509">
    <property type="entry name" value="Epimerase_deHydtase"/>
</dbReference>
<dbReference type="InterPro" id="IPR036291">
    <property type="entry name" value="NAD(P)-bd_dom_sf"/>
</dbReference>
<dbReference type="Gene3D" id="3.40.50.720">
    <property type="entry name" value="NAD(P)-binding Rossmann-like Domain"/>
    <property type="match status" value="1"/>
</dbReference>
<gene>
    <name evidence="4" type="primary">rfbG</name>
    <name evidence="4" type="ORF">K6K41_06390</name>
</gene>
<dbReference type="Pfam" id="PF01370">
    <property type="entry name" value="Epimerase"/>
    <property type="match status" value="1"/>
</dbReference>
<evidence type="ECO:0000259" key="3">
    <source>
        <dbReference type="Pfam" id="PF01370"/>
    </source>
</evidence>
<evidence type="ECO:0000256" key="2">
    <source>
        <dbReference type="ARBA" id="ARBA00007637"/>
    </source>
</evidence>
<dbReference type="GO" id="GO:0047733">
    <property type="term" value="F:CDP-glucose 4,6-dehydratase activity"/>
    <property type="evidence" value="ECO:0007669"/>
    <property type="project" value="UniProtKB-EC"/>
</dbReference>
<sequence length="353" mass="38098">MAASSVDPAFWSGRRVLVTGDTGFKGGWLALWLHSMGAKVSGIALDPDQTPNLFTLTRLAELIEHRTVDLRDRAATQAAVEAADPELVLHLAAQPLVRESIRNPVDTFASNVMGTVHLLEALRGRAGLKGVLTVTSDKVYRNSDTGRAFVEGDPLGGTDPYSGSKAASECVAYSYGRSYFDRAGVPTATSRGGNVVGGGDFSVDRLVPDLVRAIEADEQLVLRHPSSTRPWQHVLDCVAGYLTHLQAICLDPSAPRALNFGPSDEALPTVGEMATALCERLQAGKGWRHEPDPNSIEMKLLHIDASLSKRAIGFAPRLDSKAVIDLTAAWYRAYFDAADLRDFTLQQIASYGR</sequence>
<dbReference type="EMBL" id="CP081869">
    <property type="protein sequence ID" value="QZO01171.1"/>
    <property type="molecule type" value="Genomic_DNA"/>
</dbReference>
<dbReference type="AlphaFoldDB" id="A0A9E6UNJ4"/>
<dbReference type="PANTHER" id="PTHR43000">
    <property type="entry name" value="DTDP-D-GLUCOSE 4,6-DEHYDRATASE-RELATED"/>
    <property type="match status" value="1"/>
</dbReference>
<accession>A0A9E6UNJ4</accession>
<reference evidence="4" key="1">
    <citation type="submission" date="2021-08" db="EMBL/GenBank/DDBJ databases">
        <authorList>
            <person name="Zhang H."/>
            <person name="Xu M."/>
            <person name="Yu Z."/>
            <person name="Yang L."/>
            <person name="Cai Y."/>
        </authorList>
    </citation>
    <scope>NUCLEOTIDE SEQUENCE</scope>
    <source>
        <strain evidence="4">CHL1</strain>
    </source>
</reference>
<feature type="domain" description="NAD-dependent epimerase/dehydratase" evidence="3">
    <location>
        <begin position="16"/>
        <end position="247"/>
    </location>
</feature>
<evidence type="ECO:0000313" key="4">
    <source>
        <dbReference type="EMBL" id="QZO01171.1"/>
    </source>
</evidence>
<organism evidence="4 5">
    <name type="scientific">Chenggangzhangella methanolivorans</name>
    <dbReference type="NCBI Taxonomy" id="1437009"/>
    <lineage>
        <taxon>Bacteria</taxon>
        <taxon>Pseudomonadati</taxon>
        <taxon>Pseudomonadota</taxon>
        <taxon>Alphaproteobacteria</taxon>
        <taxon>Hyphomicrobiales</taxon>
        <taxon>Methylopilaceae</taxon>
        <taxon>Chenggangzhangella</taxon>
    </lineage>
</organism>
<comment type="pathway">
    <text evidence="1">Bacterial outer membrane biogenesis; LPS O-antigen biosynthesis.</text>
</comment>
<proteinExistence type="inferred from homology"/>
<dbReference type="EC" id="4.2.1.45" evidence="4"/>
<keyword evidence="4" id="KW-0456">Lyase</keyword>
<dbReference type="Proteomes" id="UP000825701">
    <property type="component" value="Chromosome"/>
</dbReference>
<dbReference type="NCBIfam" id="TIGR02622">
    <property type="entry name" value="CDP_4_6_dhtase"/>
    <property type="match status" value="1"/>
</dbReference>
<protein>
    <submittedName>
        <fullName evidence="4">CDP-glucose 4,6-dehydratase</fullName>
        <ecNumber evidence="4">4.2.1.45</ecNumber>
    </submittedName>
</protein>
<name>A0A9E6UNJ4_9HYPH</name>
<keyword evidence="5" id="KW-1185">Reference proteome</keyword>